<feature type="domain" description="Enoyl reductase (ER)" evidence="1">
    <location>
        <begin position="15"/>
        <end position="349"/>
    </location>
</feature>
<reference evidence="2" key="1">
    <citation type="submission" date="2023-06" db="EMBL/GenBank/DDBJ databases">
        <title>Black Yeasts Isolated from many extreme environments.</title>
        <authorList>
            <person name="Coleine C."/>
            <person name="Stajich J.E."/>
            <person name="Selbmann L."/>
        </authorList>
    </citation>
    <scope>NUCLEOTIDE SEQUENCE</scope>
    <source>
        <strain evidence="2">CCFEE 5200</strain>
    </source>
</reference>
<evidence type="ECO:0000313" key="2">
    <source>
        <dbReference type="EMBL" id="KAK0979518.1"/>
    </source>
</evidence>
<dbReference type="AlphaFoldDB" id="A0AAN6KFG7"/>
<dbReference type="Pfam" id="PF08240">
    <property type="entry name" value="ADH_N"/>
    <property type="match status" value="1"/>
</dbReference>
<dbReference type="InterPro" id="IPR013154">
    <property type="entry name" value="ADH-like_N"/>
</dbReference>
<comment type="caution">
    <text evidence="2">The sequence shown here is derived from an EMBL/GenBank/DDBJ whole genome shotgun (WGS) entry which is preliminary data.</text>
</comment>
<dbReference type="GO" id="GO:0016491">
    <property type="term" value="F:oxidoreductase activity"/>
    <property type="evidence" value="ECO:0007669"/>
    <property type="project" value="InterPro"/>
</dbReference>
<dbReference type="SMART" id="SM00829">
    <property type="entry name" value="PKS_ER"/>
    <property type="match status" value="1"/>
</dbReference>
<evidence type="ECO:0000259" key="1">
    <source>
        <dbReference type="SMART" id="SM00829"/>
    </source>
</evidence>
<name>A0AAN6KFG7_9PEZI</name>
<dbReference type="Gene3D" id="3.90.180.10">
    <property type="entry name" value="Medium-chain alcohol dehydrogenases, catalytic domain"/>
    <property type="match status" value="1"/>
</dbReference>
<dbReference type="InterPro" id="IPR020843">
    <property type="entry name" value="ER"/>
</dbReference>
<dbReference type="Proteomes" id="UP001175353">
    <property type="component" value="Unassembled WGS sequence"/>
</dbReference>
<organism evidence="2 3">
    <name type="scientific">Friedmanniomyces endolithicus</name>
    <dbReference type="NCBI Taxonomy" id="329885"/>
    <lineage>
        <taxon>Eukaryota</taxon>
        <taxon>Fungi</taxon>
        <taxon>Dikarya</taxon>
        <taxon>Ascomycota</taxon>
        <taxon>Pezizomycotina</taxon>
        <taxon>Dothideomycetes</taxon>
        <taxon>Dothideomycetidae</taxon>
        <taxon>Mycosphaerellales</taxon>
        <taxon>Teratosphaeriaceae</taxon>
        <taxon>Friedmanniomyces</taxon>
    </lineage>
</organism>
<gene>
    <name evidence="2" type="ORF">LTR91_012615</name>
</gene>
<dbReference type="InterPro" id="IPR052711">
    <property type="entry name" value="Zinc_ADH-like"/>
</dbReference>
<dbReference type="Gene3D" id="3.40.50.720">
    <property type="entry name" value="NAD(P)-binding Rossmann-like Domain"/>
    <property type="match status" value="1"/>
</dbReference>
<accession>A0AAN6KFG7</accession>
<sequence length="353" mass="38357">MPDETMKQWVTAQNGMDNLTLTTGPKPTPASGEVVVKINTVSLNYRDTEVVMGLYGHHASISGNKDIVPCSDICGTITASESDRWKEGQRVMAIFNQTHLTGQIQAHDMTSGLGLPLPGVLCEYRAFPAESLVAVPDFMSDEEACNLPIAAVTAWMAINGMRPLGQPAKGGETVLIQGTGGVAIAGLQIAHAAGLRTIVTSSSDEKLEKAKKMGADFTINYRTTPGWEKEVMRFTDDKGADIIFENGGALTLRKSFDCIAFGGLINCIGYLSGKEEVSEDKLHTNVLALRRNVTLKGILNGPKDRFEEMVQFYDKHQIRPIVDRAFKFDDVKGALKYLYSGGHFGKVVVRVAD</sequence>
<dbReference type="Pfam" id="PF00107">
    <property type="entry name" value="ADH_zinc_N"/>
    <property type="match status" value="1"/>
</dbReference>
<dbReference type="SUPFAM" id="SSF50129">
    <property type="entry name" value="GroES-like"/>
    <property type="match status" value="1"/>
</dbReference>
<dbReference type="EMBL" id="JAUJLE010000122">
    <property type="protein sequence ID" value="KAK0979518.1"/>
    <property type="molecule type" value="Genomic_DNA"/>
</dbReference>
<evidence type="ECO:0000313" key="3">
    <source>
        <dbReference type="Proteomes" id="UP001175353"/>
    </source>
</evidence>
<dbReference type="SUPFAM" id="SSF51735">
    <property type="entry name" value="NAD(P)-binding Rossmann-fold domains"/>
    <property type="match status" value="1"/>
</dbReference>
<keyword evidence="3" id="KW-1185">Reference proteome</keyword>
<dbReference type="PANTHER" id="PTHR45033:SF1">
    <property type="entry name" value="OXIDOREDUCTASE (EUROFUNG)"/>
    <property type="match status" value="1"/>
</dbReference>
<dbReference type="PANTHER" id="PTHR45033">
    <property type="match status" value="1"/>
</dbReference>
<dbReference type="InterPro" id="IPR013149">
    <property type="entry name" value="ADH-like_C"/>
</dbReference>
<proteinExistence type="predicted"/>
<dbReference type="InterPro" id="IPR011032">
    <property type="entry name" value="GroES-like_sf"/>
</dbReference>
<protein>
    <recommendedName>
        <fullName evidence="1">Enoyl reductase (ER) domain-containing protein</fullName>
    </recommendedName>
</protein>
<dbReference type="CDD" id="cd08276">
    <property type="entry name" value="MDR7"/>
    <property type="match status" value="1"/>
</dbReference>
<dbReference type="InterPro" id="IPR036291">
    <property type="entry name" value="NAD(P)-bd_dom_sf"/>
</dbReference>